<dbReference type="AlphaFoldDB" id="A0A8A1LF14"/>
<gene>
    <name evidence="1" type="ORF">I7I53_08122</name>
</gene>
<dbReference type="VEuPathDB" id="FungiDB:I7I53_08122"/>
<organism evidence="1 2">
    <name type="scientific">Ajellomyces capsulatus (strain H88)</name>
    <name type="common">Darling's disease fungus</name>
    <name type="synonym">Histoplasma capsulatum</name>
    <dbReference type="NCBI Taxonomy" id="544711"/>
    <lineage>
        <taxon>Eukaryota</taxon>
        <taxon>Fungi</taxon>
        <taxon>Dikarya</taxon>
        <taxon>Ascomycota</taxon>
        <taxon>Pezizomycotina</taxon>
        <taxon>Eurotiomycetes</taxon>
        <taxon>Eurotiomycetidae</taxon>
        <taxon>Onygenales</taxon>
        <taxon>Ajellomycetaceae</taxon>
        <taxon>Histoplasma</taxon>
    </lineage>
</organism>
<dbReference type="Proteomes" id="UP000663419">
    <property type="component" value="Chromosome 2"/>
</dbReference>
<dbReference type="EMBL" id="CP069103">
    <property type="protein sequence ID" value="QSS52476.1"/>
    <property type="molecule type" value="Genomic_DNA"/>
</dbReference>
<protein>
    <submittedName>
        <fullName evidence="1">Uncharacterized protein</fullName>
    </submittedName>
</protein>
<accession>A0A8A1LF14</accession>
<reference evidence="1" key="1">
    <citation type="submission" date="2021-01" db="EMBL/GenBank/DDBJ databases">
        <title>Chromosome-level genome assembly of a human fungal pathogen reveals clustering of transcriptionally co-regulated genes.</title>
        <authorList>
            <person name="Voorhies M."/>
            <person name="Cohen S."/>
            <person name="Shea T.P."/>
            <person name="Petrus S."/>
            <person name="Munoz J.F."/>
            <person name="Poplawski S."/>
            <person name="Goldman W.E."/>
            <person name="Michael T."/>
            <person name="Cuomo C.A."/>
            <person name="Sil A."/>
            <person name="Beyhan S."/>
        </authorList>
    </citation>
    <scope>NUCLEOTIDE SEQUENCE</scope>
    <source>
        <strain evidence="1">H88</strain>
    </source>
</reference>
<name>A0A8A1LF14_AJEC8</name>
<proteinExistence type="predicted"/>
<evidence type="ECO:0000313" key="1">
    <source>
        <dbReference type="EMBL" id="QSS52476.1"/>
    </source>
</evidence>
<evidence type="ECO:0000313" key="2">
    <source>
        <dbReference type="Proteomes" id="UP000663419"/>
    </source>
</evidence>
<sequence length="59" mass="6835">MLASKFPSLIRFTDSLQAGEHFCATDRKKTEKNRRIPFPIYPFDLSPPCPPLIQPLAFW</sequence>